<dbReference type="InterPro" id="IPR012341">
    <property type="entry name" value="6hp_glycosidase-like_sf"/>
</dbReference>
<proteinExistence type="predicted"/>
<dbReference type="Pfam" id="PF22124">
    <property type="entry name" value="Glyco_hydro_95_cat"/>
    <property type="match status" value="1"/>
</dbReference>
<dbReference type="SUPFAM" id="SSF48208">
    <property type="entry name" value="Six-hairpin glycosidases"/>
    <property type="match status" value="1"/>
</dbReference>
<dbReference type="PANTHER" id="PTHR31084:SF0">
    <property type="entry name" value="ALPHA-L-FUCOSIDASE 2"/>
    <property type="match status" value="1"/>
</dbReference>
<dbReference type="InterPro" id="IPR008928">
    <property type="entry name" value="6-hairpin_glycosidase_sf"/>
</dbReference>
<evidence type="ECO:0000313" key="3">
    <source>
        <dbReference type="Proteomes" id="UP001519887"/>
    </source>
</evidence>
<organism evidence="2 3">
    <name type="scientific">Paenibacillus sepulcri</name>
    <dbReference type="NCBI Taxonomy" id="359917"/>
    <lineage>
        <taxon>Bacteria</taxon>
        <taxon>Bacillati</taxon>
        <taxon>Bacillota</taxon>
        <taxon>Bacilli</taxon>
        <taxon>Bacillales</taxon>
        <taxon>Paenibacillaceae</taxon>
        <taxon>Paenibacillus</taxon>
    </lineage>
</organism>
<feature type="domain" description="Glycosyl hydrolase family 95 catalytic" evidence="1">
    <location>
        <begin position="11"/>
        <end position="173"/>
    </location>
</feature>
<dbReference type="Proteomes" id="UP001519887">
    <property type="component" value="Unassembled WGS sequence"/>
</dbReference>
<feature type="non-terminal residue" evidence="2">
    <location>
        <position position="1"/>
    </location>
</feature>
<evidence type="ECO:0000313" key="2">
    <source>
        <dbReference type="EMBL" id="MBW7461612.1"/>
    </source>
</evidence>
<comment type="caution">
    <text evidence="2">The sequence shown here is derived from an EMBL/GenBank/DDBJ whole genome shotgun (WGS) entry which is preliminary data.</text>
</comment>
<protein>
    <submittedName>
        <fullName evidence="2">Glycoside hydrolase family 95 protein</fullName>
    </submittedName>
</protein>
<dbReference type="EMBL" id="JAHZIK010003104">
    <property type="protein sequence ID" value="MBW7461612.1"/>
    <property type="molecule type" value="Genomic_DNA"/>
</dbReference>
<keyword evidence="2" id="KW-0378">Hydrolase</keyword>
<sequence length="174" mass="19905">ELGSPDSGALAQKVPTNVRLERFKEGKEDLPLISLYFQYGRYLLMSSSRPGSNPANLQGIWNESYTPSWESKYTININTEMNYWPAESCNLSECHEPLFDLIERMRPNGRRTASEIYGCGGFVAHHNTDMWGSTQIEGNHMPASVWPMGAAWLSLHLWEHFRFGMDEAFLREKA</sequence>
<gene>
    <name evidence="2" type="ORF">K0U00_46895</name>
</gene>
<keyword evidence="3" id="KW-1185">Reference proteome</keyword>
<name>A0ABS7CKY9_9BACL</name>
<dbReference type="InterPro" id="IPR054363">
    <property type="entry name" value="GH95_cat"/>
</dbReference>
<evidence type="ECO:0000259" key="1">
    <source>
        <dbReference type="Pfam" id="PF22124"/>
    </source>
</evidence>
<dbReference type="Gene3D" id="1.50.10.10">
    <property type="match status" value="1"/>
</dbReference>
<accession>A0ABS7CKY9</accession>
<reference evidence="2 3" key="1">
    <citation type="submission" date="2021-07" db="EMBL/GenBank/DDBJ databases">
        <title>Paenibacillus radiodurans sp. nov., isolated from the southeastern edge of Tengger Desert.</title>
        <authorList>
            <person name="Zhang G."/>
        </authorList>
    </citation>
    <scope>NUCLEOTIDE SEQUENCE [LARGE SCALE GENOMIC DNA]</scope>
    <source>
        <strain evidence="2 3">CCM 7311</strain>
    </source>
</reference>
<dbReference type="PANTHER" id="PTHR31084">
    <property type="entry name" value="ALPHA-L-FUCOSIDASE 2"/>
    <property type="match status" value="1"/>
</dbReference>
<dbReference type="GO" id="GO:0016787">
    <property type="term" value="F:hydrolase activity"/>
    <property type="evidence" value="ECO:0007669"/>
    <property type="project" value="UniProtKB-KW"/>
</dbReference>
<feature type="non-terminal residue" evidence="2">
    <location>
        <position position="174"/>
    </location>
</feature>